<dbReference type="Proteomes" id="UP000029644">
    <property type="component" value="Unassembled WGS sequence"/>
</dbReference>
<sequence>MFSDNKKNKTMAEATSNQNIIAKGTTIVGDLKSEGDFRIMVP</sequence>
<evidence type="ECO:0000313" key="1">
    <source>
        <dbReference type="EMBL" id="GAL62237.1"/>
    </source>
</evidence>
<protein>
    <submittedName>
        <fullName evidence="1">Uncharacterized protein</fullName>
    </submittedName>
</protein>
<proteinExistence type="predicted"/>
<accession>A0A090W3Y5</accession>
<name>A0A090W3Y5_9FLAO</name>
<gene>
    <name evidence="1" type="ORF">JCM19300_2988</name>
</gene>
<reference evidence="1 2" key="1">
    <citation type="journal article" date="2014" name="Genome Announc.">
        <title>Draft Genome Sequences of Marine Flavobacterium Algibacter lectus Strains SS8 and NR4.</title>
        <authorList>
            <person name="Takatani N."/>
            <person name="Nakanishi M."/>
            <person name="Meirelles P."/>
            <person name="Mino S."/>
            <person name="Suda W."/>
            <person name="Oshima K."/>
            <person name="Hattori M."/>
            <person name="Ohkuma M."/>
            <person name="Hosokawa M."/>
            <person name="Miyashita K."/>
            <person name="Thompson F.L."/>
            <person name="Niwa A."/>
            <person name="Sawabe T."/>
            <person name="Sawabe T."/>
        </authorList>
    </citation>
    <scope>NUCLEOTIDE SEQUENCE [LARGE SCALE GENOMIC DNA]</scope>
    <source>
        <strain evidence="1 2">JCM 19300</strain>
    </source>
</reference>
<dbReference type="EMBL" id="BBNQ01000005">
    <property type="protein sequence ID" value="GAL62237.1"/>
    <property type="molecule type" value="Genomic_DNA"/>
</dbReference>
<comment type="caution">
    <text evidence="1">The sequence shown here is derived from an EMBL/GenBank/DDBJ whole genome shotgun (WGS) entry which is preliminary data.</text>
</comment>
<organism evidence="1 2">
    <name type="scientific">Algibacter lectus</name>
    <dbReference type="NCBI Taxonomy" id="221126"/>
    <lineage>
        <taxon>Bacteria</taxon>
        <taxon>Pseudomonadati</taxon>
        <taxon>Bacteroidota</taxon>
        <taxon>Flavobacteriia</taxon>
        <taxon>Flavobacteriales</taxon>
        <taxon>Flavobacteriaceae</taxon>
        <taxon>Algibacter</taxon>
    </lineage>
</organism>
<dbReference type="AlphaFoldDB" id="A0A090W3Y5"/>
<evidence type="ECO:0000313" key="2">
    <source>
        <dbReference type="Proteomes" id="UP000029644"/>
    </source>
</evidence>